<name>A0A0D2PXY5_HYPSF</name>
<evidence type="ECO:0000313" key="3">
    <source>
        <dbReference type="Proteomes" id="UP000054270"/>
    </source>
</evidence>
<evidence type="ECO:0000313" key="2">
    <source>
        <dbReference type="EMBL" id="KJA24265.1"/>
    </source>
</evidence>
<dbReference type="OrthoDB" id="2758521at2759"/>
<keyword evidence="3" id="KW-1185">Reference proteome</keyword>
<dbReference type="AlphaFoldDB" id="A0A0D2PXY5"/>
<keyword evidence="1" id="KW-0732">Signal</keyword>
<feature type="chain" id="PRO_5002249842" evidence="1">
    <location>
        <begin position="23"/>
        <end position="180"/>
    </location>
</feature>
<evidence type="ECO:0000256" key="1">
    <source>
        <dbReference type="SAM" id="SignalP"/>
    </source>
</evidence>
<dbReference type="Gene3D" id="2.60.120.260">
    <property type="entry name" value="Galactose-binding domain-like"/>
    <property type="match status" value="1"/>
</dbReference>
<proteinExistence type="predicted"/>
<accession>A0A0D2PXY5</accession>
<organism evidence="2 3">
    <name type="scientific">Hypholoma sublateritium (strain FD-334 SS-4)</name>
    <dbReference type="NCBI Taxonomy" id="945553"/>
    <lineage>
        <taxon>Eukaryota</taxon>
        <taxon>Fungi</taxon>
        <taxon>Dikarya</taxon>
        <taxon>Basidiomycota</taxon>
        <taxon>Agaricomycotina</taxon>
        <taxon>Agaricomycetes</taxon>
        <taxon>Agaricomycetidae</taxon>
        <taxon>Agaricales</taxon>
        <taxon>Agaricineae</taxon>
        <taxon>Strophariaceae</taxon>
        <taxon>Hypholoma</taxon>
    </lineage>
</organism>
<protein>
    <submittedName>
        <fullName evidence="2">Uncharacterized protein</fullName>
    </submittedName>
</protein>
<dbReference type="Proteomes" id="UP000054270">
    <property type="component" value="Unassembled WGS sequence"/>
</dbReference>
<dbReference type="STRING" id="945553.A0A0D2PXY5"/>
<gene>
    <name evidence="2" type="ORF">HYPSUDRAFT_136582</name>
</gene>
<feature type="signal peptide" evidence="1">
    <location>
        <begin position="1"/>
        <end position="22"/>
    </location>
</feature>
<dbReference type="EMBL" id="KN817538">
    <property type="protein sequence ID" value="KJA24265.1"/>
    <property type="molecule type" value="Genomic_DNA"/>
</dbReference>
<reference evidence="3" key="1">
    <citation type="submission" date="2014-04" db="EMBL/GenBank/DDBJ databases">
        <title>Evolutionary Origins and Diversification of the Mycorrhizal Mutualists.</title>
        <authorList>
            <consortium name="DOE Joint Genome Institute"/>
            <consortium name="Mycorrhizal Genomics Consortium"/>
            <person name="Kohler A."/>
            <person name="Kuo A."/>
            <person name="Nagy L.G."/>
            <person name="Floudas D."/>
            <person name="Copeland A."/>
            <person name="Barry K.W."/>
            <person name="Cichocki N."/>
            <person name="Veneault-Fourrey C."/>
            <person name="LaButti K."/>
            <person name="Lindquist E.A."/>
            <person name="Lipzen A."/>
            <person name="Lundell T."/>
            <person name="Morin E."/>
            <person name="Murat C."/>
            <person name="Riley R."/>
            <person name="Ohm R."/>
            <person name="Sun H."/>
            <person name="Tunlid A."/>
            <person name="Henrissat B."/>
            <person name="Grigoriev I.V."/>
            <person name="Hibbett D.S."/>
            <person name="Martin F."/>
        </authorList>
    </citation>
    <scope>NUCLEOTIDE SEQUENCE [LARGE SCALE GENOMIC DNA]</scope>
    <source>
        <strain evidence="3">FD-334 SS-4</strain>
    </source>
</reference>
<sequence length="180" mass="19792">MGPTHSILLLIFTCVLVSLSWADIVNRTTDDSLGDSATHLLVTYLPTTDGVWETEKCTTCSIMPDISQTFSGTYTAATHMPGQSPISVTIDFTGIALWVFFTLANNISGAATQTAVNFTLDGGPPTFYNHDPELSTTDFQYKVLVFQNDSLDNIHHTLVISTSQFFPDPVYVNFDYAIYT</sequence>
<dbReference type="OMA" id="GDIITHE"/>